<dbReference type="OrthoDB" id="200954at2759"/>
<evidence type="ECO:0000313" key="8">
    <source>
        <dbReference type="Proteomes" id="UP000051574"/>
    </source>
</evidence>
<keyword evidence="3 6" id="KW-1133">Transmembrane helix</keyword>
<organism evidence="7 8">
    <name type="scientific">Oryctes borbonicus</name>
    <dbReference type="NCBI Taxonomy" id="1629725"/>
    <lineage>
        <taxon>Eukaryota</taxon>
        <taxon>Metazoa</taxon>
        <taxon>Ecdysozoa</taxon>
        <taxon>Arthropoda</taxon>
        <taxon>Hexapoda</taxon>
        <taxon>Insecta</taxon>
        <taxon>Pterygota</taxon>
        <taxon>Neoptera</taxon>
        <taxon>Endopterygota</taxon>
        <taxon>Coleoptera</taxon>
        <taxon>Polyphaga</taxon>
        <taxon>Scarabaeiformia</taxon>
        <taxon>Scarabaeidae</taxon>
        <taxon>Dynastinae</taxon>
        <taxon>Oryctes</taxon>
    </lineage>
</organism>
<feature type="transmembrane region" description="Helical" evidence="6">
    <location>
        <begin position="92"/>
        <end position="109"/>
    </location>
</feature>
<dbReference type="PANTHER" id="PTHR16950:SF16">
    <property type="entry name" value="ZINC TRANSPORTER ZIP13"/>
    <property type="match status" value="1"/>
</dbReference>
<gene>
    <name evidence="7" type="ORF">AMK59_2328</name>
</gene>
<dbReference type="GO" id="GO:0006882">
    <property type="term" value="P:intracellular zinc ion homeostasis"/>
    <property type="evidence" value="ECO:0007669"/>
    <property type="project" value="TreeGrafter"/>
</dbReference>
<comment type="caution">
    <text evidence="7">The sequence shown here is derived from an EMBL/GenBank/DDBJ whole genome shotgun (WGS) entry which is preliminary data.</text>
</comment>
<evidence type="ECO:0000313" key="7">
    <source>
        <dbReference type="EMBL" id="KRT85810.1"/>
    </source>
</evidence>
<dbReference type="AlphaFoldDB" id="A0A0T6BER5"/>
<comment type="similarity">
    <text evidence="5">Belongs to the ZIP transporter (TC 2.A.5) family. KE4/Catsup subfamily.</text>
</comment>
<accession>A0A0T6BER5</accession>
<sequence>MHEIPHEVGDFAILLKSGFTRCDAALFQLFTAGVGLMGSLASLVFSGASNSMEARASWILPFTAGTFLHIGLVTILPDLLKEEDPKESLKQMTALLLGIFVMACVTNAFE</sequence>
<evidence type="ECO:0000256" key="5">
    <source>
        <dbReference type="ARBA" id="ARBA00038485"/>
    </source>
</evidence>
<feature type="transmembrane region" description="Helical" evidence="6">
    <location>
        <begin position="58"/>
        <end position="80"/>
    </location>
</feature>
<evidence type="ECO:0008006" key="9">
    <source>
        <dbReference type="Google" id="ProtNLM"/>
    </source>
</evidence>
<dbReference type="Pfam" id="PF02535">
    <property type="entry name" value="Zip"/>
    <property type="match status" value="1"/>
</dbReference>
<evidence type="ECO:0000256" key="3">
    <source>
        <dbReference type="ARBA" id="ARBA00022989"/>
    </source>
</evidence>
<protein>
    <recommendedName>
        <fullName evidence="9">Zinc/iron permease</fullName>
    </recommendedName>
</protein>
<keyword evidence="4 6" id="KW-0472">Membrane</keyword>
<keyword evidence="8" id="KW-1185">Reference proteome</keyword>
<reference evidence="7 8" key="1">
    <citation type="submission" date="2015-09" db="EMBL/GenBank/DDBJ databases">
        <title>Draft genome of the scarab beetle Oryctes borbonicus.</title>
        <authorList>
            <person name="Meyer J.M."/>
            <person name="Markov G.V."/>
            <person name="Baskaran P."/>
            <person name="Herrmann M."/>
            <person name="Sommer R.J."/>
            <person name="Roedelsperger C."/>
        </authorList>
    </citation>
    <scope>NUCLEOTIDE SEQUENCE [LARGE SCALE GENOMIC DNA]</scope>
    <source>
        <strain evidence="7">OB123</strain>
        <tissue evidence="7">Whole animal</tissue>
    </source>
</reference>
<evidence type="ECO:0000256" key="1">
    <source>
        <dbReference type="ARBA" id="ARBA00004141"/>
    </source>
</evidence>
<dbReference type="EMBL" id="LJIG01001130">
    <property type="protein sequence ID" value="KRT85810.1"/>
    <property type="molecule type" value="Genomic_DNA"/>
</dbReference>
<evidence type="ECO:0000256" key="6">
    <source>
        <dbReference type="SAM" id="Phobius"/>
    </source>
</evidence>
<name>A0A0T6BER5_9SCAR</name>
<dbReference type="Proteomes" id="UP000051574">
    <property type="component" value="Unassembled WGS sequence"/>
</dbReference>
<evidence type="ECO:0000256" key="4">
    <source>
        <dbReference type="ARBA" id="ARBA00023136"/>
    </source>
</evidence>
<dbReference type="GO" id="GO:0005385">
    <property type="term" value="F:zinc ion transmembrane transporter activity"/>
    <property type="evidence" value="ECO:0007669"/>
    <property type="project" value="TreeGrafter"/>
</dbReference>
<dbReference type="PANTHER" id="PTHR16950">
    <property type="entry name" value="ZINC TRANSPORTER SLC39A7 HISTIDINE-RICH MEMBRANE PROTEIN KE4"/>
    <property type="match status" value="1"/>
</dbReference>
<dbReference type="GO" id="GO:0016020">
    <property type="term" value="C:membrane"/>
    <property type="evidence" value="ECO:0007669"/>
    <property type="project" value="UniProtKB-SubCell"/>
</dbReference>
<evidence type="ECO:0000256" key="2">
    <source>
        <dbReference type="ARBA" id="ARBA00022692"/>
    </source>
</evidence>
<proteinExistence type="inferred from homology"/>
<dbReference type="InterPro" id="IPR003689">
    <property type="entry name" value="ZIP"/>
</dbReference>
<comment type="subcellular location">
    <subcellularLocation>
        <location evidence="1">Membrane</location>
        <topology evidence="1">Multi-pass membrane protein</topology>
    </subcellularLocation>
</comment>
<keyword evidence="2 6" id="KW-0812">Transmembrane</keyword>
<feature type="transmembrane region" description="Helical" evidence="6">
    <location>
        <begin position="25"/>
        <end position="46"/>
    </location>
</feature>